<evidence type="ECO:0000256" key="7">
    <source>
        <dbReference type="RuleBase" id="RU000394"/>
    </source>
</evidence>
<keyword evidence="2 7" id="KW-0493">Microtubule</keyword>
<dbReference type="GO" id="GO:0007018">
    <property type="term" value="P:microtubule-based movement"/>
    <property type="evidence" value="ECO:0007669"/>
    <property type="project" value="InterPro"/>
</dbReference>
<dbReference type="CDD" id="cd01366">
    <property type="entry name" value="KISc_C_terminal"/>
    <property type="match status" value="1"/>
</dbReference>
<comment type="similarity">
    <text evidence="1">Belongs to the TRAFAC class myosin-kinesin ATPase superfamily. Kinesin family. KIN-14 subfamily.</text>
</comment>
<organism evidence="11 12">
    <name type="scientific">Pseudomicrostroma glucosiphilum</name>
    <dbReference type="NCBI Taxonomy" id="1684307"/>
    <lineage>
        <taxon>Eukaryota</taxon>
        <taxon>Fungi</taxon>
        <taxon>Dikarya</taxon>
        <taxon>Basidiomycota</taxon>
        <taxon>Ustilaginomycotina</taxon>
        <taxon>Exobasidiomycetes</taxon>
        <taxon>Microstromatales</taxon>
        <taxon>Microstromatales incertae sedis</taxon>
        <taxon>Pseudomicrostroma</taxon>
    </lineage>
</organism>
<evidence type="ECO:0000256" key="3">
    <source>
        <dbReference type="ARBA" id="ARBA00022741"/>
    </source>
</evidence>
<evidence type="ECO:0000256" key="2">
    <source>
        <dbReference type="ARBA" id="ARBA00022701"/>
    </source>
</evidence>
<dbReference type="InterPro" id="IPR036961">
    <property type="entry name" value="Kinesin_motor_dom_sf"/>
</dbReference>
<dbReference type="InterPro" id="IPR027417">
    <property type="entry name" value="P-loop_NTPase"/>
</dbReference>
<feature type="compositionally biased region" description="Low complexity" evidence="9">
    <location>
        <begin position="16"/>
        <end position="36"/>
    </location>
</feature>
<dbReference type="GO" id="GO:0005524">
    <property type="term" value="F:ATP binding"/>
    <property type="evidence" value="ECO:0007669"/>
    <property type="project" value="UniProtKB-UniRule"/>
</dbReference>
<dbReference type="PRINTS" id="PR00380">
    <property type="entry name" value="KINESINHEAVY"/>
</dbReference>
<dbReference type="OrthoDB" id="3176171at2759"/>
<dbReference type="EMBL" id="KZ819328">
    <property type="protein sequence ID" value="PWN20279.1"/>
    <property type="molecule type" value="Genomic_DNA"/>
</dbReference>
<dbReference type="RefSeq" id="XP_025347439.1">
    <property type="nucleotide sequence ID" value="XM_025493714.1"/>
</dbReference>
<dbReference type="SUPFAM" id="SSF52540">
    <property type="entry name" value="P-loop containing nucleoside triphosphate hydrolases"/>
    <property type="match status" value="1"/>
</dbReference>
<evidence type="ECO:0000313" key="12">
    <source>
        <dbReference type="Proteomes" id="UP000245942"/>
    </source>
</evidence>
<evidence type="ECO:0000259" key="10">
    <source>
        <dbReference type="PROSITE" id="PS50067"/>
    </source>
</evidence>
<feature type="compositionally biased region" description="Low complexity" evidence="9">
    <location>
        <begin position="85"/>
        <end position="95"/>
    </location>
</feature>
<feature type="domain" description="Kinesin motor" evidence="10">
    <location>
        <begin position="303"/>
        <end position="655"/>
    </location>
</feature>
<accession>A0A316U4W2</accession>
<proteinExistence type="inferred from homology"/>
<evidence type="ECO:0000256" key="6">
    <source>
        <dbReference type="PROSITE-ProRule" id="PRU00283"/>
    </source>
</evidence>
<keyword evidence="3 6" id="KW-0547">Nucleotide-binding</keyword>
<name>A0A316U4W2_9BASI</name>
<feature type="binding site" evidence="6">
    <location>
        <begin position="394"/>
        <end position="401"/>
    </location>
    <ligand>
        <name>ATP</name>
        <dbReference type="ChEBI" id="CHEBI:30616"/>
    </ligand>
</feature>
<dbReference type="STRING" id="1684307.A0A316U4W2"/>
<dbReference type="PANTHER" id="PTHR47972:SF45">
    <property type="entry name" value="PROTEIN CLARET SEGREGATIONAL"/>
    <property type="match status" value="1"/>
</dbReference>
<dbReference type="InterPro" id="IPR001752">
    <property type="entry name" value="Kinesin_motor_dom"/>
</dbReference>
<dbReference type="PROSITE" id="PS50067">
    <property type="entry name" value="KINESIN_MOTOR_2"/>
    <property type="match status" value="1"/>
</dbReference>
<sequence length="668" mass="71489">MSSSSGTSGRQPPSSRIAPPTAAPVARRTAATASSSGVPTSSRGLTIPGGPAPARKPMAVATTNRAAGVATRTASSAAGGLRKPTTATTGATAAGVRRVGSASTRPVHGVKRPSSDEEQSPSQLNEIQAQLQAMAAMFDQERANTEAQMAAEKTERKKYEDKVLQLEENLEESKRLAKEQKREAGRRRTIFDDEMLQLRQAHAREKKMWEEDLERERSMIKALKDSMANSSTAHLTLEANNSALRTELQSTQDQLKAKEAMIVEMEATLAAQRAAVVEIENELREAESLRRKLHNEIQELRGNIRVFARIRPALPSQNAGALATIKLPNPREAKEIEVLSAGESATGTATMKSFGFSFDRVFGPEASQRDVFGEVEHLMQSVLDGYNTCIFAYGQTGSGKTHTLEGSGLPDSNFNGSDLTPTADSGAGLIPRAVQMLFATAESLKDKGWTYDFEGGMLEIYNETIHDLLGKGSLESAIKHEVKHEKGRTTVSDAVVLPLTSPSQVFSLLSKASSKRSVAATLMNERSSRSHSVFTLRVRGSNASTMESCDATLSLVDLAGSERLANSGSGDDAKRFKEAVSINKSLSSLSDVISALGAGKAATHVPYRNSTLTWLLKNSLGGNSKTLMLLALSPMAEHLGESLCSLRFASKVNSTVIGTAKKVKAGGE</sequence>
<evidence type="ECO:0000256" key="5">
    <source>
        <dbReference type="ARBA" id="ARBA00023175"/>
    </source>
</evidence>
<dbReference type="GO" id="GO:0005874">
    <property type="term" value="C:microtubule"/>
    <property type="evidence" value="ECO:0007669"/>
    <property type="project" value="UniProtKB-KW"/>
</dbReference>
<dbReference type="InterPro" id="IPR019821">
    <property type="entry name" value="Kinesin_motor_CS"/>
</dbReference>
<dbReference type="Proteomes" id="UP000245942">
    <property type="component" value="Unassembled WGS sequence"/>
</dbReference>
<keyword evidence="4 6" id="KW-0067">ATP-binding</keyword>
<feature type="region of interest" description="Disordered" evidence="9">
    <location>
        <begin position="1"/>
        <end position="123"/>
    </location>
</feature>
<evidence type="ECO:0000256" key="4">
    <source>
        <dbReference type="ARBA" id="ARBA00022840"/>
    </source>
</evidence>
<evidence type="ECO:0000256" key="1">
    <source>
        <dbReference type="ARBA" id="ARBA00010899"/>
    </source>
</evidence>
<reference evidence="11 12" key="1">
    <citation type="journal article" date="2018" name="Mol. Biol. Evol.">
        <title>Broad Genomic Sampling Reveals a Smut Pathogenic Ancestry of the Fungal Clade Ustilaginomycotina.</title>
        <authorList>
            <person name="Kijpornyongpan T."/>
            <person name="Mondo S.J."/>
            <person name="Barry K."/>
            <person name="Sandor L."/>
            <person name="Lee J."/>
            <person name="Lipzen A."/>
            <person name="Pangilinan J."/>
            <person name="LaButti K."/>
            <person name="Hainaut M."/>
            <person name="Henrissat B."/>
            <person name="Grigoriev I.V."/>
            <person name="Spatafora J.W."/>
            <person name="Aime M.C."/>
        </authorList>
    </citation>
    <scope>NUCLEOTIDE SEQUENCE [LARGE SCALE GENOMIC DNA]</scope>
    <source>
        <strain evidence="11 12">MCA 4718</strain>
    </source>
</reference>
<dbReference type="PANTHER" id="PTHR47972">
    <property type="entry name" value="KINESIN-LIKE PROTEIN KLP-3"/>
    <property type="match status" value="1"/>
</dbReference>
<feature type="compositionally biased region" description="Polar residues" evidence="9">
    <location>
        <begin position="1"/>
        <end position="14"/>
    </location>
</feature>
<dbReference type="GeneID" id="37015448"/>
<dbReference type="AlphaFoldDB" id="A0A316U4W2"/>
<dbReference type="Gene3D" id="3.40.850.10">
    <property type="entry name" value="Kinesin motor domain"/>
    <property type="match status" value="1"/>
</dbReference>
<evidence type="ECO:0000313" key="11">
    <source>
        <dbReference type="EMBL" id="PWN20279.1"/>
    </source>
</evidence>
<evidence type="ECO:0000256" key="8">
    <source>
        <dbReference type="SAM" id="Coils"/>
    </source>
</evidence>
<dbReference type="GO" id="GO:0008017">
    <property type="term" value="F:microtubule binding"/>
    <property type="evidence" value="ECO:0007669"/>
    <property type="project" value="InterPro"/>
</dbReference>
<keyword evidence="12" id="KW-1185">Reference proteome</keyword>
<dbReference type="PROSITE" id="PS00411">
    <property type="entry name" value="KINESIN_MOTOR_1"/>
    <property type="match status" value="1"/>
</dbReference>
<evidence type="ECO:0000256" key="9">
    <source>
        <dbReference type="SAM" id="MobiDB-lite"/>
    </source>
</evidence>
<dbReference type="InterPro" id="IPR027640">
    <property type="entry name" value="Kinesin-like_fam"/>
</dbReference>
<feature type="coiled-coil region" evidence="8">
    <location>
        <begin position="124"/>
        <end position="303"/>
    </location>
</feature>
<keyword evidence="8" id="KW-0175">Coiled coil</keyword>
<gene>
    <name evidence="11" type="ORF">BCV69DRAFT_290441</name>
</gene>
<protein>
    <recommendedName>
        <fullName evidence="7">Kinesin-like protein</fullName>
    </recommendedName>
</protein>
<dbReference type="GO" id="GO:0003777">
    <property type="term" value="F:microtubule motor activity"/>
    <property type="evidence" value="ECO:0007669"/>
    <property type="project" value="InterPro"/>
</dbReference>
<dbReference type="SMART" id="SM00129">
    <property type="entry name" value="KISc"/>
    <property type="match status" value="1"/>
</dbReference>
<dbReference type="Pfam" id="PF00225">
    <property type="entry name" value="Kinesin"/>
    <property type="match status" value="1"/>
</dbReference>
<keyword evidence="5 6" id="KW-0505">Motor protein</keyword>